<reference evidence="1 3" key="1">
    <citation type="journal article" date="2011" name="Nature">
        <title>The Medicago genome provides insight into the evolution of rhizobial symbioses.</title>
        <authorList>
            <person name="Young N.D."/>
            <person name="Debelle F."/>
            <person name="Oldroyd G.E."/>
            <person name="Geurts R."/>
            <person name="Cannon S.B."/>
            <person name="Udvardi M.K."/>
            <person name="Benedito V.A."/>
            <person name="Mayer K.F."/>
            <person name="Gouzy J."/>
            <person name="Schoof H."/>
            <person name="Van de Peer Y."/>
            <person name="Proost S."/>
            <person name="Cook D.R."/>
            <person name="Meyers B.C."/>
            <person name="Spannagl M."/>
            <person name="Cheung F."/>
            <person name="De Mita S."/>
            <person name="Krishnakumar V."/>
            <person name="Gundlach H."/>
            <person name="Zhou S."/>
            <person name="Mudge J."/>
            <person name="Bharti A.K."/>
            <person name="Murray J.D."/>
            <person name="Naoumkina M.A."/>
            <person name="Rosen B."/>
            <person name="Silverstein K.A."/>
            <person name="Tang H."/>
            <person name="Rombauts S."/>
            <person name="Zhao P.X."/>
            <person name="Zhou P."/>
            <person name="Barbe V."/>
            <person name="Bardou P."/>
            <person name="Bechner M."/>
            <person name="Bellec A."/>
            <person name="Berger A."/>
            <person name="Berges H."/>
            <person name="Bidwell S."/>
            <person name="Bisseling T."/>
            <person name="Choisne N."/>
            <person name="Couloux A."/>
            <person name="Denny R."/>
            <person name="Deshpande S."/>
            <person name="Dai X."/>
            <person name="Doyle J.J."/>
            <person name="Dudez A.M."/>
            <person name="Farmer A.D."/>
            <person name="Fouteau S."/>
            <person name="Franken C."/>
            <person name="Gibelin C."/>
            <person name="Gish J."/>
            <person name="Goldstein S."/>
            <person name="Gonzalez A.J."/>
            <person name="Green P.J."/>
            <person name="Hallab A."/>
            <person name="Hartog M."/>
            <person name="Hua A."/>
            <person name="Humphray S.J."/>
            <person name="Jeong D.H."/>
            <person name="Jing Y."/>
            <person name="Jocker A."/>
            <person name="Kenton S.M."/>
            <person name="Kim D.J."/>
            <person name="Klee K."/>
            <person name="Lai H."/>
            <person name="Lang C."/>
            <person name="Lin S."/>
            <person name="Macmil S.L."/>
            <person name="Magdelenat G."/>
            <person name="Matthews L."/>
            <person name="McCorrison J."/>
            <person name="Monaghan E.L."/>
            <person name="Mun J.H."/>
            <person name="Najar F.Z."/>
            <person name="Nicholson C."/>
            <person name="Noirot C."/>
            <person name="O'Bleness M."/>
            <person name="Paule C.R."/>
            <person name="Poulain J."/>
            <person name="Prion F."/>
            <person name="Qin B."/>
            <person name="Qu C."/>
            <person name="Retzel E.F."/>
            <person name="Riddle C."/>
            <person name="Sallet E."/>
            <person name="Samain S."/>
            <person name="Samson N."/>
            <person name="Sanders I."/>
            <person name="Saurat O."/>
            <person name="Scarpelli C."/>
            <person name="Schiex T."/>
            <person name="Segurens B."/>
            <person name="Severin A.J."/>
            <person name="Sherrier D.J."/>
            <person name="Shi R."/>
            <person name="Sims S."/>
            <person name="Singer S.R."/>
            <person name="Sinharoy S."/>
            <person name="Sterck L."/>
            <person name="Viollet A."/>
            <person name="Wang B.B."/>
            <person name="Wang K."/>
            <person name="Wang M."/>
            <person name="Wang X."/>
            <person name="Warfsmann J."/>
            <person name="Weissenbach J."/>
            <person name="White D.D."/>
            <person name="White J.D."/>
            <person name="Wiley G.B."/>
            <person name="Wincker P."/>
            <person name="Xing Y."/>
            <person name="Yang L."/>
            <person name="Yao Z."/>
            <person name="Ying F."/>
            <person name="Zhai J."/>
            <person name="Zhou L."/>
            <person name="Zuber A."/>
            <person name="Denarie J."/>
            <person name="Dixon R.A."/>
            <person name="May G.D."/>
            <person name="Schwartz D.C."/>
            <person name="Rogers J."/>
            <person name="Quetier F."/>
            <person name="Town C.D."/>
            <person name="Roe B.A."/>
        </authorList>
    </citation>
    <scope>NUCLEOTIDE SEQUENCE [LARGE SCALE GENOMIC DNA]</scope>
    <source>
        <strain evidence="1">A17</strain>
        <strain evidence="2 3">cv. Jemalong A17</strain>
    </source>
</reference>
<proteinExistence type="predicted"/>
<reference evidence="2" key="3">
    <citation type="submission" date="2015-04" db="UniProtKB">
        <authorList>
            <consortium name="EnsemblPlants"/>
        </authorList>
    </citation>
    <scope>IDENTIFICATION</scope>
    <source>
        <strain evidence="2">cv. Jemalong A17</strain>
    </source>
</reference>
<accession>G7K5D8</accession>
<gene>
    <name evidence="1" type="ordered locus">MTR_5g026060</name>
</gene>
<evidence type="ECO:0000313" key="3">
    <source>
        <dbReference type="Proteomes" id="UP000002051"/>
    </source>
</evidence>
<evidence type="ECO:0000313" key="2">
    <source>
        <dbReference type="EnsemblPlants" id="AES95488"/>
    </source>
</evidence>
<dbReference type="HOGENOM" id="CLU_2041528_0_0_1"/>
<keyword evidence="3" id="KW-1185">Reference proteome</keyword>
<dbReference type="EnsemblPlants" id="AES95488">
    <property type="protein sequence ID" value="AES95488"/>
    <property type="gene ID" value="MTR_5g026060"/>
</dbReference>
<dbReference type="AlphaFoldDB" id="G7K5D8"/>
<evidence type="ECO:0000313" key="1">
    <source>
        <dbReference type="EMBL" id="AES95488.1"/>
    </source>
</evidence>
<protein>
    <submittedName>
        <fullName evidence="1 2">Uncharacterized protein</fullName>
    </submittedName>
</protein>
<organism evidence="1 3">
    <name type="scientific">Medicago truncatula</name>
    <name type="common">Barrel medic</name>
    <name type="synonym">Medicago tribuloides</name>
    <dbReference type="NCBI Taxonomy" id="3880"/>
    <lineage>
        <taxon>Eukaryota</taxon>
        <taxon>Viridiplantae</taxon>
        <taxon>Streptophyta</taxon>
        <taxon>Embryophyta</taxon>
        <taxon>Tracheophyta</taxon>
        <taxon>Spermatophyta</taxon>
        <taxon>Magnoliopsida</taxon>
        <taxon>eudicotyledons</taxon>
        <taxon>Gunneridae</taxon>
        <taxon>Pentapetalae</taxon>
        <taxon>rosids</taxon>
        <taxon>fabids</taxon>
        <taxon>Fabales</taxon>
        <taxon>Fabaceae</taxon>
        <taxon>Papilionoideae</taxon>
        <taxon>50 kb inversion clade</taxon>
        <taxon>NPAAA clade</taxon>
        <taxon>Hologalegina</taxon>
        <taxon>IRL clade</taxon>
        <taxon>Trifolieae</taxon>
        <taxon>Medicago</taxon>
    </lineage>
</organism>
<dbReference type="PaxDb" id="3880-AES95488"/>
<sequence>MIFPLQKKIGISGFKCSDVVCERHEQGQITLLLENDVMGIVEKSYSRNGTQSKMVPVELDYDGFRLKVTLFDLYVDALNVFLVSGETDNVVVAILLTKIKMFQVYDKGRNKAKVLDEPPVK</sequence>
<reference evidence="1 3" key="2">
    <citation type="journal article" date="2014" name="BMC Genomics">
        <title>An improved genome release (version Mt4.0) for the model legume Medicago truncatula.</title>
        <authorList>
            <person name="Tang H."/>
            <person name="Krishnakumar V."/>
            <person name="Bidwell S."/>
            <person name="Rosen B."/>
            <person name="Chan A."/>
            <person name="Zhou S."/>
            <person name="Gentzbittel L."/>
            <person name="Childs K.L."/>
            <person name="Yandell M."/>
            <person name="Gundlach H."/>
            <person name="Mayer K.F."/>
            <person name="Schwartz D.C."/>
            <person name="Town C.D."/>
        </authorList>
    </citation>
    <scope>GENOME REANNOTATION</scope>
    <source>
        <strain evidence="2 3">cv. Jemalong A17</strain>
    </source>
</reference>
<name>G7K5D8_MEDTR</name>
<dbReference type="EMBL" id="CM001221">
    <property type="protein sequence ID" value="AES95488.1"/>
    <property type="molecule type" value="Genomic_DNA"/>
</dbReference>
<dbReference type="Proteomes" id="UP000002051">
    <property type="component" value="Chromosome 5"/>
</dbReference>